<keyword evidence="2" id="KW-1185">Reference proteome</keyword>
<proteinExistence type="predicted"/>
<reference evidence="1 2" key="1">
    <citation type="journal article" date="2022" name="bioRxiv">
        <title>The genome of the oomycete Peronosclerospora sorghi, a cosmopolitan pathogen of maize and sorghum, is inflated with dispersed pseudogenes.</title>
        <authorList>
            <person name="Fletcher K."/>
            <person name="Martin F."/>
            <person name="Isakeit T."/>
            <person name="Cavanaugh K."/>
            <person name="Magill C."/>
            <person name="Michelmore R."/>
        </authorList>
    </citation>
    <scope>NUCLEOTIDE SEQUENCE [LARGE SCALE GENOMIC DNA]</scope>
    <source>
        <strain evidence="1">P6</strain>
    </source>
</reference>
<dbReference type="Proteomes" id="UP001163321">
    <property type="component" value="Chromosome 3"/>
</dbReference>
<comment type="caution">
    <text evidence="1">The sequence shown here is derived from an EMBL/GenBank/DDBJ whole genome shotgun (WGS) entry which is preliminary data.</text>
</comment>
<dbReference type="EMBL" id="CM047582">
    <property type="protein sequence ID" value="KAI9915888.1"/>
    <property type="molecule type" value="Genomic_DNA"/>
</dbReference>
<sequence length="81" mass="9333">MPLQMSRFSPKNLLIHAVERVTRKFSGHDERVQDFFRKTPDTFDGIPLQSNVKEEMYEGCIASSVLSIDAVVKLFTEQQML</sequence>
<evidence type="ECO:0000313" key="2">
    <source>
        <dbReference type="Proteomes" id="UP001163321"/>
    </source>
</evidence>
<organism evidence="1 2">
    <name type="scientific">Peronosclerospora sorghi</name>
    <dbReference type="NCBI Taxonomy" id="230839"/>
    <lineage>
        <taxon>Eukaryota</taxon>
        <taxon>Sar</taxon>
        <taxon>Stramenopiles</taxon>
        <taxon>Oomycota</taxon>
        <taxon>Peronosporomycetes</taxon>
        <taxon>Peronosporales</taxon>
        <taxon>Peronosporaceae</taxon>
        <taxon>Peronosclerospora</taxon>
    </lineage>
</organism>
<protein>
    <submittedName>
        <fullName evidence="1">Uncharacterized protein</fullName>
    </submittedName>
</protein>
<gene>
    <name evidence="1" type="ORF">PsorP6_007778</name>
</gene>
<accession>A0ACC0WD72</accession>
<evidence type="ECO:0000313" key="1">
    <source>
        <dbReference type="EMBL" id="KAI9915888.1"/>
    </source>
</evidence>
<name>A0ACC0WD72_9STRA</name>